<keyword evidence="4" id="KW-1185">Reference proteome</keyword>
<proteinExistence type="predicted"/>
<name>A0ABV8LLA2_9ACTN</name>
<feature type="region of interest" description="Disordered" evidence="2">
    <location>
        <begin position="438"/>
        <end position="476"/>
    </location>
</feature>
<evidence type="ECO:0000313" key="3">
    <source>
        <dbReference type="EMBL" id="MFC4131258.1"/>
    </source>
</evidence>
<feature type="compositionally biased region" description="Polar residues" evidence="2">
    <location>
        <begin position="222"/>
        <end position="232"/>
    </location>
</feature>
<dbReference type="RefSeq" id="WP_253754621.1">
    <property type="nucleotide sequence ID" value="NZ_JAMZDZ010000001.1"/>
</dbReference>
<feature type="coiled-coil region" evidence="1">
    <location>
        <begin position="109"/>
        <end position="165"/>
    </location>
</feature>
<keyword evidence="1" id="KW-0175">Coiled coil</keyword>
<reference evidence="4" key="1">
    <citation type="journal article" date="2019" name="Int. J. Syst. Evol. Microbiol.">
        <title>The Global Catalogue of Microorganisms (GCM) 10K type strain sequencing project: providing services to taxonomists for standard genome sequencing and annotation.</title>
        <authorList>
            <consortium name="The Broad Institute Genomics Platform"/>
            <consortium name="The Broad Institute Genome Sequencing Center for Infectious Disease"/>
            <person name="Wu L."/>
            <person name="Ma J."/>
        </authorList>
    </citation>
    <scope>NUCLEOTIDE SEQUENCE [LARGE SCALE GENOMIC DNA]</scope>
    <source>
        <strain evidence="4">CGMCC 4.7289</strain>
    </source>
</reference>
<dbReference type="EMBL" id="JBHSAY010000006">
    <property type="protein sequence ID" value="MFC4131258.1"/>
    <property type="molecule type" value="Genomic_DNA"/>
</dbReference>
<dbReference type="Proteomes" id="UP001595816">
    <property type="component" value="Unassembled WGS sequence"/>
</dbReference>
<evidence type="ECO:0000256" key="2">
    <source>
        <dbReference type="SAM" id="MobiDB-lite"/>
    </source>
</evidence>
<evidence type="ECO:0000313" key="4">
    <source>
        <dbReference type="Proteomes" id="UP001595816"/>
    </source>
</evidence>
<accession>A0ABV8LLA2</accession>
<evidence type="ECO:0000256" key="1">
    <source>
        <dbReference type="SAM" id="Coils"/>
    </source>
</evidence>
<feature type="region of interest" description="Disordered" evidence="2">
    <location>
        <begin position="217"/>
        <end position="236"/>
    </location>
</feature>
<gene>
    <name evidence="3" type="ORF">ACFOZ4_11655</name>
</gene>
<organism evidence="3 4">
    <name type="scientific">Hamadaea flava</name>
    <dbReference type="NCBI Taxonomy" id="1742688"/>
    <lineage>
        <taxon>Bacteria</taxon>
        <taxon>Bacillati</taxon>
        <taxon>Actinomycetota</taxon>
        <taxon>Actinomycetes</taxon>
        <taxon>Micromonosporales</taxon>
        <taxon>Micromonosporaceae</taxon>
        <taxon>Hamadaea</taxon>
    </lineage>
</organism>
<protein>
    <submittedName>
        <fullName evidence="3">Uncharacterized protein</fullName>
    </submittedName>
</protein>
<sequence>MSQPNGGRDYFGFDETAAAQQLEVPDQQTTDWDGIESFEVMVDMILSEDPNGPRRLADAYGRVLSQFSRHVEIVDGRARYVRVAWNSGLAQERYFWFAGAHSFALDTWIDGLQMRIEVLEKLADDVQEARDRAEELLAAFRKELKEALQKIKADTKAEYEQQAAEIYARLNKKYAKKIRPVGKKLSADLISGSRWLGDPGTVPPRYRGADAAKPWRAYSPEQLGSRSPTDSQPPGLIEPLAELPQGPVLDPAPDLLSAADFRGLNGLPTGWAPADQTSLLPTAYQPTLTGLPSAYGPQQTLLGRLPAGPILAAPPQVPALSSRRTPPQLARPVIARRAATEALERKLAVLEGRFAPAALTPPATVDVAALSARGGLEQVLTAGPAAAVSTPAPAMTPQAAMSAQQTLTGRGVPASAPVVAAAARAGPIPLGARRRVVGVPRAEPASPRSTALAATPETEPERGPTPPTLAQRLAAG</sequence>
<comment type="caution">
    <text evidence="3">The sequence shown here is derived from an EMBL/GenBank/DDBJ whole genome shotgun (WGS) entry which is preliminary data.</text>
</comment>